<keyword evidence="1" id="KW-0812">Transmembrane</keyword>
<feature type="transmembrane region" description="Helical" evidence="1">
    <location>
        <begin position="6"/>
        <end position="25"/>
    </location>
</feature>
<keyword evidence="3" id="KW-1185">Reference proteome</keyword>
<keyword evidence="1" id="KW-0472">Membrane</keyword>
<evidence type="ECO:0000256" key="1">
    <source>
        <dbReference type="SAM" id="Phobius"/>
    </source>
</evidence>
<organism evidence="2 3">
    <name type="scientific">Marinobacterium marinum</name>
    <dbReference type="NCBI Taxonomy" id="2756129"/>
    <lineage>
        <taxon>Bacteria</taxon>
        <taxon>Pseudomonadati</taxon>
        <taxon>Pseudomonadota</taxon>
        <taxon>Gammaproteobacteria</taxon>
        <taxon>Oceanospirillales</taxon>
        <taxon>Oceanospirillaceae</taxon>
        <taxon>Marinobacterium</taxon>
    </lineage>
</organism>
<comment type="caution">
    <text evidence="2">The sequence shown here is derived from an EMBL/GenBank/DDBJ whole genome shotgun (WGS) entry which is preliminary data.</text>
</comment>
<proteinExistence type="predicted"/>
<evidence type="ECO:0000313" key="3">
    <source>
        <dbReference type="Proteomes" id="UP000538931"/>
    </source>
</evidence>
<gene>
    <name evidence="2" type="primary">bcsF</name>
    <name evidence="2" type="ORF">H1S06_00395</name>
</gene>
<name>A0A7W1WV78_9GAMM</name>
<reference evidence="2 3" key="1">
    <citation type="submission" date="2020-07" db="EMBL/GenBank/DDBJ databases">
        <title>Bacterium isolated from marien macroalgae.</title>
        <authorList>
            <person name="Zhu K."/>
            <person name="Lu D."/>
            <person name="Du Z."/>
        </authorList>
    </citation>
    <scope>NUCLEOTIDE SEQUENCE [LARGE SCALE GENOMIC DNA]</scope>
    <source>
        <strain evidence="2 3">3-1745</strain>
    </source>
</reference>
<evidence type="ECO:0000313" key="2">
    <source>
        <dbReference type="EMBL" id="MBA4500838.1"/>
    </source>
</evidence>
<dbReference type="RefSeq" id="WP_181736311.1">
    <property type="nucleotide sequence ID" value="NZ_JACEMT010000013.1"/>
</dbReference>
<dbReference type="EMBL" id="JACEMT010000013">
    <property type="protein sequence ID" value="MBA4500838.1"/>
    <property type="molecule type" value="Genomic_DNA"/>
</dbReference>
<dbReference type="Proteomes" id="UP000538931">
    <property type="component" value="Unassembled WGS sequence"/>
</dbReference>
<protein>
    <submittedName>
        <fullName evidence="2">Cellulose biosynthesis protein BcsF</fullName>
    </submittedName>
</protein>
<accession>A0A7W1WV78</accession>
<dbReference type="AlphaFoldDB" id="A0A7W1WV78"/>
<keyword evidence="1" id="KW-1133">Transmembrane helix</keyword>
<sequence>MIYTDVLQVAAIGGLLSLFLGWLVICQGRRLLDWFSRRMPARYLKEQDICSFMPEESHDNEK</sequence>